<dbReference type="SMART" id="SM00897">
    <property type="entry name" value="FIST"/>
    <property type="match status" value="1"/>
</dbReference>
<dbReference type="VEuPathDB" id="FungiDB:DNF11_2888"/>
<dbReference type="EMBL" id="CP033152">
    <property type="protein sequence ID" value="AYO43838.1"/>
    <property type="molecule type" value="Genomic_DNA"/>
</dbReference>
<evidence type="ECO:0000259" key="1">
    <source>
        <dbReference type="SMART" id="SM00897"/>
    </source>
</evidence>
<dbReference type="InterPro" id="IPR013702">
    <property type="entry name" value="FIST_domain_N"/>
</dbReference>
<dbReference type="Pfam" id="PF08495">
    <property type="entry name" value="FIST"/>
    <property type="match status" value="1"/>
</dbReference>
<reference evidence="2 3" key="1">
    <citation type="submission" date="2018-10" db="EMBL/GenBank/DDBJ databases">
        <title>Complete genome sequence of Malassezia restricta CBS 7877.</title>
        <authorList>
            <person name="Morand S.C."/>
            <person name="Bertignac M."/>
            <person name="Iltis A."/>
            <person name="Kolder I."/>
            <person name="Pirovano W."/>
            <person name="Jourdain R."/>
            <person name="Clavaud C."/>
        </authorList>
    </citation>
    <scope>NUCLEOTIDE SEQUENCE [LARGE SCALE GENOMIC DNA]</scope>
    <source>
        <strain evidence="2 3">CBS 7877</strain>
    </source>
</reference>
<dbReference type="AlphaFoldDB" id="A0A3G2S9F3"/>
<evidence type="ECO:0000313" key="2">
    <source>
        <dbReference type="EMBL" id="AYO43838.1"/>
    </source>
</evidence>
<keyword evidence="3" id="KW-1185">Reference proteome</keyword>
<protein>
    <submittedName>
        <fullName evidence="2">FIST N domain protein</fullName>
    </submittedName>
</protein>
<organism evidence="2 3">
    <name type="scientific">Malassezia restricta (strain ATCC 96810 / NBRC 103918 / CBS 7877)</name>
    <name type="common">Seborrheic dermatitis infection agent</name>
    <dbReference type="NCBI Taxonomy" id="425264"/>
    <lineage>
        <taxon>Eukaryota</taxon>
        <taxon>Fungi</taxon>
        <taxon>Dikarya</taxon>
        <taxon>Basidiomycota</taxon>
        <taxon>Ustilaginomycotina</taxon>
        <taxon>Malasseziomycetes</taxon>
        <taxon>Malasseziales</taxon>
        <taxon>Malasseziaceae</taxon>
        <taxon>Malassezia</taxon>
    </lineage>
</organism>
<proteinExistence type="predicted"/>
<dbReference type="Proteomes" id="UP000269793">
    <property type="component" value="Chromosome V"/>
</dbReference>
<evidence type="ECO:0000313" key="3">
    <source>
        <dbReference type="Proteomes" id="UP000269793"/>
    </source>
</evidence>
<name>A0A3G2S9F3_MALR7</name>
<feature type="domain" description="FIST" evidence="1">
    <location>
        <begin position="46"/>
        <end position="276"/>
    </location>
</feature>
<dbReference type="OrthoDB" id="10251508at2759"/>
<gene>
    <name evidence="2" type="ORF">DNF11_2888</name>
</gene>
<sequence length="444" mass="48436">MRHWLATQGRRCFRSVAAQPREQVVTHIAKNPAALVPAVRSTLGARPASDTLLFSISKDLPRNVLQQLVACLTEAPQHVGALTGSLDGVPGTPYSVSLASIPRSLATPFRSNIPGAPRIAVGRWPEQKEIWRTNPHKRTDHLESTGHWAPLWGRENVEHQVPAELEALPARDVRALFLFSDAYAQGLMEGLDFHFSQAHVLGSVAAFTPFVTGREHTLFFQTHTHARGIYEKGAVGLALHAPASLERTYSGLVPVGPRLAITSARGNIISSLNHHNAAQQMIWLLTNRKTAQGAPIQDPQHVRSMSSQVRKDDELFLGIFACQEDAMPLTMARIQSGHPMRGTISIDTDAQICPNMFAQLYRSGEHEQRKDPPIPALVRYTMASGAEMSSALKGMAPQQGTTNGVVSLPGIFFSASEMGWFGRHASQCAQAYTVPHASASLVWS</sequence>
<accession>A0A3G2S9F3</accession>